<dbReference type="GO" id="GO:0009253">
    <property type="term" value="P:peptidoglycan catabolic process"/>
    <property type="evidence" value="ECO:0007669"/>
    <property type="project" value="InterPro"/>
</dbReference>
<dbReference type="Gene3D" id="3.30.457.10">
    <property type="entry name" value="Copper amine oxidase-like, N-terminal domain"/>
    <property type="match status" value="3"/>
</dbReference>
<feature type="domain" description="MurNAc-LAA" evidence="3">
    <location>
        <begin position="801"/>
        <end position="918"/>
    </location>
</feature>
<dbReference type="InterPro" id="IPR002508">
    <property type="entry name" value="MurNAc-LAA_cat"/>
</dbReference>
<dbReference type="InterPro" id="IPR012854">
    <property type="entry name" value="Cu_amine_oxidase-like_N"/>
</dbReference>
<dbReference type="EMBL" id="CVTD020000015">
    <property type="protein sequence ID" value="CRZ34386.1"/>
    <property type="molecule type" value="Genomic_DNA"/>
</dbReference>
<dbReference type="Pfam" id="PF07833">
    <property type="entry name" value="Cu_amine_oxidN1"/>
    <property type="match status" value="2"/>
</dbReference>
<dbReference type="GO" id="GO:0008745">
    <property type="term" value="F:N-acetylmuramoyl-L-alanine amidase activity"/>
    <property type="evidence" value="ECO:0007669"/>
    <property type="project" value="InterPro"/>
</dbReference>
<dbReference type="InterPro" id="IPR050695">
    <property type="entry name" value="N-acetylmuramoyl_amidase_3"/>
</dbReference>
<evidence type="ECO:0000313" key="5">
    <source>
        <dbReference type="Proteomes" id="UP000236497"/>
    </source>
</evidence>
<keyword evidence="5" id="KW-1185">Reference proteome</keyword>
<gene>
    <name evidence="4" type="ORF">HHT355_1184</name>
</gene>
<sequence>MMYGMQKERKKKVYSLKTDNKKFTVMLLLFFMIGIQLCFLSKEQVMAASGLRIYNYTTKKEYTYTDAQIKVTYNGKQISKDSTPGILQNGYALVSYKDIFANSPINADCVYDKAAGTVSISKYGTTIVLKIGSTEAYINGKKVTAPVAPVKIKYVKEDVTKILVPSRFVSENLGFKYTWKKEISTVAIERDSFPMLLSYNDGEPFYYTGTQGKVTIDGKAVDLGNMPSVITNNTAMLRAKRVFADSAIKAKYKYNSKDKTITLTRNGNVLEMKIGSSVAYLNGNPFILDTAPMIVTNHDVETSYVMVPGSVTATCLGFDYRWDKNTGTSVITSRKDSQTEKPQESIPNNNNDQKEEAPELGDSPVTWDAGKIHYQWETPKELIRSGTGVQTIDNGSQADESGVIYSVSRIYDNKMYVNSETYAIYSTAPFTKVTSNAKGNQIQLDISNMYTSDYTYSMSEISDGILNTVHTYMADTKNSRLDFKLNTDKFTYDLAYSSEYNNILYLTIYYDYLNKVVIGTNDTMDYITLTCNFPINPVINNFYTTITVDLPGIKKGFGDQFVNITDAINLYYTSVYYTSDGTHLILGLKNSADYYIAEEGNSFTIMLPKDKNTIPVVPKEPDPGKNDPVVPENPVSGADQYQLIIPNPSGLKISQIEHEDQYYNLRFSIKLPGDYVSYFSKNPIKVNSGVIKDVSVILNSKNKTEILVTTSKIQGYKLYADKNYIYVKVANPKDIYKNIVVLDPGHGGSQPGAYYFNTYEKTLNFKILYEIGKQFFESDPDKLKVYYTRISDVDVSLGDRAAFAEKVGADLFVSLHMNASTSKSVYGTEVYYSASNNKPNKAGLTSEILAKLFANNITYALKTHNRGIRAEKYTVVHKNTVPAVLIELGFMSNQNEFKKLSDPDFQYLAAKTIYETLLQVFELYPTGR</sequence>
<evidence type="ECO:0000256" key="1">
    <source>
        <dbReference type="ARBA" id="ARBA00022801"/>
    </source>
</evidence>
<proteinExistence type="predicted"/>
<dbReference type="OrthoDB" id="9806267at2"/>
<organism evidence="4 5">
    <name type="scientific">Herbinix hemicellulosilytica</name>
    <dbReference type="NCBI Taxonomy" id="1564487"/>
    <lineage>
        <taxon>Bacteria</taxon>
        <taxon>Bacillati</taxon>
        <taxon>Bacillota</taxon>
        <taxon>Clostridia</taxon>
        <taxon>Lachnospirales</taxon>
        <taxon>Lachnospiraceae</taxon>
        <taxon>Herbinix</taxon>
    </lineage>
</organism>
<dbReference type="RefSeq" id="WP_103202502.1">
    <property type="nucleotide sequence ID" value="NZ_CVTD020000015.1"/>
</dbReference>
<reference evidence="4 5" key="1">
    <citation type="submission" date="2015-06" db="EMBL/GenBank/DDBJ databases">
        <authorList>
            <person name="Wibberg Daniel"/>
        </authorList>
    </citation>
    <scope>NUCLEOTIDE SEQUENCE [LARGE SCALE GENOMIC DNA]</scope>
    <source>
        <strain evidence="4 5">T3/55T</strain>
    </source>
</reference>
<evidence type="ECO:0000313" key="4">
    <source>
        <dbReference type="EMBL" id="CRZ34386.1"/>
    </source>
</evidence>
<evidence type="ECO:0000256" key="2">
    <source>
        <dbReference type="SAM" id="MobiDB-lite"/>
    </source>
</evidence>
<dbReference type="PANTHER" id="PTHR30404">
    <property type="entry name" value="N-ACETYLMURAMOYL-L-ALANINE AMIDASE"/>
    <property type="match status" value="1"/>
</dbReference>
<evidence type="ECO:0000259" key="3">
    <source>
        <dbReference type="SMART" id="SM00646"/>
    </source>
</evidence>
<keyword evidence="1" id="KW-0378">Hydrolase</keyword>
<accession>A0A0H5SHU6</accession>
<dbReference type="Pfam" id="PF01520">
    <property type="entry name" value="Amidase_3"/>
    <property type="match status" value="1"/>
</dbReference>
<dbReference type="GO" id="GO:0030288">
    <property type="term" value="C:outer membrane-bounded periplasmic space"/>
    <property type="evidence" value="ECO:0007669"/>
    <property type="project" value="TreeGrafter"/>
</dbReference>
<dbReference type="AlphaFoldDB" id="A0A0H5SHU6"/>
<dbReference type="Proteomes" id="UP000236497">
    <property type="component" value="Unassembled WGS sequence"/>
</dbReference>
<dbReference type="InterPro" id="IPR036582">
    <property type="entry name" value="Mao_N_sf"/>
</dbReference>
<protein>
    <recommendedName>
        <fullName evidence="3">MurNAc-LAA domain-containing protein</fullName>
    </recommendedName>
</protein>
<feature type="compositionally biased region" description="Basic and acidic residues" evidence="2">
    <location>
        <begin position="333"/>
        <end position="343"/>
    </location>
</feature>
<feature type="region of interest" description="Disordered" evidence="2">
    <location>
        <begin position="331"/>
        <end position="364"/>
    </location>
</feature>
<dbReference type="SUPFAM" id="SSF53187">
    <property type="entry name" value="Zn-dependent exopeptidases"/>
    <property type="match status" value="1"/>
</dbReference>
<dbReference type="SMART" id="SM00646">
    <property type="entry name" value="Ami_3"/>
    <property type="match status" value="1"/>
</dbReference>
<dbReference type="PANTHER" id="PTHR30404:SF0">
    <property type="entry name" value="N-ACETYLMURAMOYL-L-ALANINE AMIDASE AMIC"/>
    <property type="match status" value="1"/>
</dbReference>
<name>A0A0H5SHU6_HERHM</name>
<dbReference type="Gene3D" id="3.40.630.40">
    <property type="entry name" value="Zn-dependent exopeptidases"/>
    <property type="match status" value="1"/>
</dbReference>
<dbReference type="SUPFAM" id="SSF55383">
    <property type="entry name" value="Copper amine oxidase, domain N"/>
    <property type="match status" value="2"/>
</dbReference>
<dbReference type="CDD" id="cd02696">
    <property type="entry name" value="MurNAc-LAA"/>
    <property type="match status" value="1"/>
</dbReference>